<sequence>YFTTYRTAKNINLGIFSPLSAGHSLSSDRNRHTFEGSIVFYSSSSTTWTTRLLPSDRSIMSYGPSNMAGLSFFGRKYLPDHLSDNRFGRVRRGRRKRRIGTIEDVLESPSSALSTHGLTPGVSLVGSIDICLGVI</sequence>
<organism evidence="1 2">
    <name type="scientific">Thalassiosira oceanica</name>
    <name type="common">Marine diatom</name>
    <dbReference type="NCBI Taxonomy" id="159749"/>
    <lineage>
        <taxon>Eukaryota</taxon>
        <taxon>Sar</taxon>
        <taxon>Stramenopiles</taxon>
        <taxon>Ochrophyta</taxon>
        <taxon>Bacillariophyta</taxon>
        <taxon>Coscinodiscophyceae</taxon>
        <taxon>Thalassiosirophycidae</taxon>
        <taxon>Thalassiosirales</taxon>
        <taxon>Thalassiosiraceae</taxon>
        <taxon>Thalassiosira</taxon>
    </lineage>
</organism>
<name>K0RJ71_THAOC</name>
<proteinExistence type="predicted"/>
<keyword evidence="2" id="KW-1185">Reference proteome</keyword>
<dbReference type="EMBL" id="AGNL01045233">
    <property type="protein sequence ID" value="EJK48976.1"/>
    <property type="molecule type" value="Genomic_DNA"/>
</dbReference>
<reference evidence="1 2" key="1">
    <citation type="journal article" date="2012" name="Genome Biol.">
        <title>Genome and low-iron response of an oceanic diatom adapted to chronic iron limitation.</title>
        <authorList>
            <person name="Lommer M."/>
            <person name="Specht M."/>
            <person name="Roy A.S."/>
            <person name="Kraemer L."/>
            <person name="Andreson R."/>
            <person name="Gutowska M.A."/>
            <person name="Wolf J."/>
            <person name="Bergner S.V."/>
            <person name="Schilhabel M.B."/>
            <person name="Klostermeier U.C."/>
            <person name="Beiko R.G."/>
            <person name="Rosenstiel P."/>
            <person name="Hippler M."/>
            <person name="Laroche J."/>
        </authorList>
    </citation>
    <scope>NUCLEOTIDE SEQUENCE [LARGE SCALE GENOMIC DNA]</scope>
    <source>
        <strain evidence="1 2">CCMP1005</strain>
    </source>
</reference>
<evidence type="ECO:0000313" key="2">
    <source>
        <dbReference type="Proteomes" id="UP000266841"/>
    </source>
</evidence>
<feature type="non-terminal residue" evidence="1">
    <location>
        <position position="1"/>
    </location>
</feature>
<evidence type="ECO:0000313" key="1">
    <source>
        <dbReference type="EMBL" id="EJK48976.1"/>
    </source>
</evidence>
<dbReference type="AlphaFoldDB" id="K0RJ71"/>
<comment type="caution">
    <text evidence="1">The sequence shown here is derived from an EMBL/GenBank/DDBJ whole genome shotgun (WGS) entry which is preliminary data.</text>
</comment>
<protein>
    <submittedName>
        <fullName evidence="1">Uncharacterized protein</fullName>
    </submittedName>
</protein>
<dbReference type="Proteomes" id="UP000266841">
    <property type="component" value="Unassembled WGS sequence"/>
</dbReference>
<gene>
    <name evidence="1" type="ORF">THAOC_32187</name>
</gene>
<accession>K0RJ71</accession>